<reference evidence="3" key="1">
    <citation type="journal article" date="2019" name="Int. J. Syst. Evol. Microbiol.">
        <title>The Global Catalogue of Microorganisms (GCM) 10K type strain sequencing project: providing services to taxonomists for standard genome sequencing and annotation.</title>
        <authorList>
            <consortium name="The Broad Institute Genomics Platform"/>
            <consortium name="The Broad Institute Genome Sequencing Center for Infectious Disease"/>
            <person name="Wu L."/>
            <person name="Ma J."/>
        </authorList>
    </citation>
    <scope>NUCLEOTIDE SEQUENCE [LARGE SCALE GENOMIC DNA]</scope>
    <source>
        <strain evidence="3">CGMCC 4.7237</strain>
    </source>
</reference>
<dbReference type="PIRSF" id="PIRSF028743">
    <property type="entry name" value="GvpO_protein"/>
    <property type="match status" value="1"/>
</dbReference>
<dbReference type="RefSeq" id="WP_386431335.1">
    <property type="nucleotide sequence ID" value="NZ_JBHSBB010000014.1"/>
</dbReference>
<name>A0ABV8HT51_9ACTN</name>
<dbReference type="EMBL" id="JBHSBB010000014">
    <property type="protein sequence ID" value="MFC4033970.1"/>
    <property type="molecule type" value="Genomic_DNA"/>
</dbReference>
<evidence type="ECO:0000313" key="3">
    <source>
        <dbReference type="Proteomes" id="UP001595765"/>
    </source>
</evidence>
<proteinExistence type="predicted"/>
<dbReference type="InterPro" id="IPR008634">
    <property type="entry name" value="Gas-vesicle_GvpO"/>
</dbReference>
<evidence type="ECO:0000256" key="1">
    <source>
        <dbReference type="SAM" id="MobiDB-lite"/>
    </source>
</evidence>
<feature type="region of interest" description="Disordered" evidence="1">
    <location>
        <begin position="1"/>
        <end position="31"/>
    </location>
</feature>
<dbReference type="Pfam" id="PF05800">
    <property type="entry name" value="GvpO"/>
    <property type="match status" value="1"/>
</dbReference>
<dbReference type="Proteomes" id="UP001595765">
    <property type="component" value="Unassembled WGS sequence"/>
</dbReference>
<accession>A0ABV8HT51</accession>
<comment type="caution">
    <text evidence="2">The sequence shown here is derived from an EMBL/GenBank/DDBJ whole genome shotgun (WGS) entry which is preliminary data.</text>
</comment>
<keyword evidence="3" id="KW-1185">Reference proteome</keyword>
<organism evidence="2 3">
    <name type="scientific">Streptomyces polygonati</name>
    <dbReference type="NCBI Taxonomy" id="1617087"/>
    <lineage>
        <taxon>Bacteria</taxon>
        <taxon>Bacillati</taxon>
        <taxon>Actinomycetota</taxon>
        <taxon>Actinomycetes</taxon>
        <taxon>Kitasatosporales</taxon>
        <taxon>Streptomycetaceae</taxon>
        <taxon>Streptomyces</taxon>
    </lineage>
</organism>
<protein>
    <submittedName>
        <fullName evidence="2">Gas vesicle protein GvpO</fullName>
    </submittedName>
</protein>
<sequence length="107" mass="12001">MAEQRVRGSRPATRRSSSRPSGVTDAAEAARQATRGLSRLIGHPAEGSSEVSPLEENRWRVCVDVLEVERIPDTTSLMATYEVELDEDGSLLSYRRLRRYRRGAADR</sequence>
<evidence type="ECO:0000313" key="2">
    <source>
        <dbReference type="EMBL" id="MFC4033970.1"/>
    </source>
</evidence>
<gene>
    <name evidence="2" type="primary">gvpO</name>
    <name evidence="2" type="ORF">ACFO3J_21155</name>
</gene>